<dbReference type="HOGENOM" id="CLU_3258005_0_0_5"/>
<dbReference type="KEGG" id="ssan:NX02_17135"/>
<proteinExistence type="predicted"/>
<evidence type="ECO:0000313" key="3">
    <source>
        <dbReference type="Proteomes" id="UP000018851"/>
    </source>
</evidence>
<accession>W0AHI7</accession>
<evidence type="ECO:0000256" key="1">
    <source>
        <dbReference type="SAM" id="Phobius"/>
    </source>
</evidence>
<keyword evidence="1" id="KW-1133">Transmembrane helix</keyword>
<keyword evidence="3" id="KW-1185">Reference proteome</keyword>
<keyword evidence="1" id="KW-0812">Transmembrane</keyword>
<evidence type="ECO:0000313" key="2">
    <source>
        <dbReference type="EMBL" id="AHE55105.1"/>
    </source>
</evidence>
<dbReference type="AlphaFoldDB" id="W0AHI7"/>
<name>W0AHI7_9SPHN</name>
<gene>
    <name evidence="2" type="ORF">NX02_17135</name>
</gene>
<keyword evidence="1" id="KW-0472">Membrane</keyword>
<sequence>MAVSVVVGVTHGVVLLRLVMAVGLAVGMLDRANVVEMVRNVG</sequence>
<feature type="transmembrane region" description="Helical" evidence="1">
    <location>
        <begin position="6"/>
        <end position="29"/>
    </location>
</feature>
<protein>
    <submittedName>
        <fullName evidence="2">Uncharacterized protein</fullName>
    </submittedName>
</protein>
<dbReference type="STRING" id="1123269.NX02_17135"/>
<dbReference type="Proteomes" id="UP000018851">
    <property type="component" value="Chromosome"/>
</dbReference>
<organism evidence="2 3">
    <name type="scientific">Sphingomonas sanxanigenens DSM 19645 = NX02</name>
    <dbReference type="NCBI Taxonomy" id="1123269"/>
    <lineage>
        <taxon>Bacteria</taxon>
        <taxon>Pseudomonadati</taxon>
        <taxon>Pseudomonadota</taxon>
        <taxon>Alphaproteobacteria</taxon>
        <taxon>Sphingomonadales</taxon>
        <taxon>Sphingomonadaceae</taxon>
        <taxon>Sphingomonas</taxon>
    </lineage>
</organism>
<dbReference type="EMBL" id="CP006644">
    <property type="protein sequence ID" value="AHE55105.1"/>
    <property type="molecule type" value="Genomic_DNA"/>
</dbReference>
<reference evidence="2 3" key="1">
    <citation type="submission" date="2013-07" db="EMBL/GenBank/DDBJ databases">
        <title>Completed genome of Sphingomonas sanxanigenens NX02.</title>
        <authorList>
            <person name="Ma T."/>
            <person name="Huang H."/>
            <person name="Wu M."/>
            <person name="Li X."/>
            <person name="Li G."/>
        </authorList>
    </citation>
    <scope>NUCLEOTIDE SEQUENCE [LARGE SCALE GENOMIC DNA]</scope>
    <source>
        <strain evidence="2 3">NX02</strain>
    </source>
</reference>